<keyword evidence="1" id="KW-1133">Transmembrane helix</keyword>
<evidence type="ECO:0000256" key="1">
    <source>
        <dbReference type="SAM" id="Phobius"/>
    </source>
</evidence>
<accession>A0A1G8Q052</accession>
<dbReference type="PANTHER" id="PTHR41795:SF1">
    <property type="entry name" value="EXOPOLYSACCHARIDE SYNTHESIS PROTEIN"/>
    <property type="match status" value="1"/>
</dbReference>
<dbReference type="STRING" id="490829.SAMN05421850_10754"/>
<organism evidence="2 3">
    <name type="scientific">Lutimaribacter saemankumensis</name>
    <dbReference type="NCBI Taxonomy" id="490829"/>
    <lineage>
        <taxon>Bacteria</taxon>
        <taxon>Pseudomonadati</taxon>
        <taxon>Pseudomonadota</taxon>
        <taxon>Alphaproteobacteria</taxon>
        <taxon>Rhodobacterales</taxon>
        <taxon>Roseobacteraceae</taxon>
        <taxon>Lutimaribacter</taxon>
    </lineage>
</organism>
<dbReference type="EMBL" id="FNEB01000007">
    <property type="protein sequence ID" value="SDI97886.1"/>
    <property type="molecule type" value="Genomic_DNA"/>
</dbReference>
<protein>
    <submittedName>
        <fullName evidence="2">Uncharacterized conserved protein</fullName>
    </submittedName>
</protein>
<keyword evidence="3" id="KW-1185">Reference proteome</keyword>
<feature type="transmembrane region" description="Helical" evidence="1">
    <location>
        <begin position="173"/>
        <end position="193"/>
    </location>
</feature>
<dbReference type="OrthoDB" id="7949130at2"/>
<name>A0A1G8Q052_9RHOB</name>
<dbReference type="Pfam" id="PF06055">
    <property type="entry name" value="ExoD"/>
    <property type="match status" value="1"/>
</dbReference>
<dbReference type="PANTHER" id="PTHR41795">
    <property type="entry name" value="EXOPOLYSACCHARIDE SYNTHESIS PROTEIN"/>
    <property type="match status" value="1"/>
</dbReference>
<proteinExistence type="predicted"/>
<feature type="transmembrane region" description="Helical" evidence="1">
    <location>
        <begin position="127"/>
        <end position="145"/>
    </location>
</feature>
<gene>
    <name evidence="2" type="ORF">SAMN05421850_10754</name>
</gene>
<dbReference type="RefSeq" id="WP_090029222.1">
    <property type="nucleotide sequence ID" value="NZ_FNEB01000007.1"/>
</dbReference>
<dbReference type="Proteomes" id="UP000199340">
    <property type="component" value="Unassembled WGS sequence"/>
</dbReference>
<dbReference type="PIRSF" id="PIRSF033239">
    <property type="entry name" value="ExoD"/>
    <property type="match status" value="1"/>
</dbReference>
<sequence length="197" mass="21652">MPAAGPDNLHALLEAMRPDDRAAHVSLREIIGHVGDRSFTTMILLTGLVLVSPLSAIPGMPTTGALIILAVATQYLLGRNHLWLPGVLLDRRIGRDKLDGAIDFLHKPLGWIDRRTKRRLSFLTHRPLKWIVMLTIMATVLPWPILEPLPMVTSIGATAVSLLAIGLVTRDGLFIVLGYAFIAALGTALYEVWDTIW</sequence>
<dbReference type="InterPro" id="IPR010331">
    <property type="entry name" value="ExoD"/>
</dbReference>
<reference evidence="2 3" key="1">
    <citation type="submission" date="2016-10" db="EMBL/GenBank/DDBJ databases">
        <authorList>
            <person name="de Groot N.N."/>
        </authorList>
    </citation>
    <scope>NUCLEOTIDE SEQUENCE [LARGE SCALE GENOMIC DNA]</scope>
    <source>
        <strain evidence="2 3">DSM 28010</strain>
    </source>
</reference>
<evidence type="ECO:0000313" key="3">
    <source>
        <dbReference type="Proteomes" id="UP000199340"/>
    </source>
</evidence>
<feature type="transmembrane region" description="Helical" evidence="1">
    <location>
        <begin position="151"/>
        <end position="168"/>
    </location>
</feature>
<evidence type="ECO:0000313" key="2">
    <source>
        <dbReference type="EMBL" id="SDI97886.1"/>
    </source>
</evidence>
<dbReference type="AlphaFoldDB" id="A0A1G8Q052"/>
<keyword evidence="1" id="KW-0812">Transmembrane</keyword>
<keyword evidence="1" id="KW-0472">Membrane</keyword>